<accession>A0A4Y5SRT7</accession>
<organism evidence="1 2">
    <name type="scientific">Paracoccus liaowanqingii</name>
    <dbReference type="NCBI Taxonomy" id="2560053"/>
    <lineage>
        <taxon>Bacteria</taxon>
        <taxon>Pseudomonadati</taxon>
        <taxon>Pseudomonadota</taxon>
        <taxon>Alphaproteobacteria</taxon>
        <taxon>Rhodobacterales</taxon>
        <taxon>Paracoccaceae</taxon>
        <taxon>Paracoccus</taxon>
    </lineage>
</organism>
<evidence type="ECO:0000313" key="2">
    <source>
        <dbReference type="Proteomes" id="UP000296374"/>
    </source>
</evidence>
<sequence length="150" mass="15750">MMTGMNAWTELACAGLGMMTTGLRASETMAASGSVISARVSIMGNAACRPAEGDYAEITDMVVEKVVAISKVNQVIVAHWSALLVDASEQAQHLSRVMVGGRPLSTGDLAGLADRWMAHGTRIITRSMDAGGLVLAPVHQQATANAERLR</sequence>
<dbReference type="Proteomes" id="UP000296374">
    <property type="component" value="Plasmid unnamed2"/>
</dbReference>
<dbReference type="EMBL" id="CP040762">
    <property type="protein sequence ID" value="QDA36210.1"/>
    <property type="molecule type" value="Genomic_DNA"/>
</dbReference>
<proteinExistence type="predicted"/>
<name>A0A4Y5SRT7_9RHOB</name>
<dbReference type="AlphaFoldDB" id="A0A4Y5SRT7"/>
<geneLocation type="plasmid" evidence="1 2">
    <name>unnamed2</name>
</geneLocation>
<dbReference type="KEGG" id="plia:E4191_18990"/>
<reference evidence="2" key="1">
    <citation type="submission" date="2019-05" db="EMBL/GenBank/DDBJ databases">
        <title>Tamlana fucoidanivorans sp. nov., isolated from the surface of algae collected from Fujian province in China.</title>
        <authorList>
            <person name="Li J."/>
        </authorList>
    </citation>
    <scope>NUCLEOTIDE SEQUENCE [LARGE SCALE GENOMIC DNA]</scope>
    <source>
        <strain evidence="2">2251</strain>
        <plasmid evidence="2">unnamed2</plasmid>
    </source>
</reference>
<gene>
    <name evidence="1" type="ORF">E4191_18990</name>
</gene>
<protein>
    <submittedName>
        <fullName evidence="1">Uncharacterized protein</fullName>
    </submittedName>
</protein>
<keyword evidence="1" id="KW-0614">Plasmid</keyword>
<evidence type="ECO:0000313" key="1">
    <source>
        <dbReference type="EMBL" id="QDA36210.1"/>
    </source>
</evidence>
<dbReference type="RefSeq" id="WP_139615986.1">
    <property type="nucleotide sequence ID" value="NZ_CP040762.1"/>
</dbReference>